<dbReference type="EMBL" id="FXTX01000006">
    <property type="protein sequence ID" value="SMP09156.1"/>
    <property type="molecule type" value="Genomic_DNA"/>
</dbReference>
<protein>
    <submittedName>
        <fullName evidence="8">Cobalt/nickel transport system permease protein</fullName>
    </submittedName>
</protein>
<feature type="transmembrane region" description="Helical" evidence="7">
    <location>
        <begin position="179"/>
        <end position="206"/>
    </location>
</feature>
<dbReference type="Proteomes" id="UP001157947">
    <property type="component" value="Unassembled WGS sequence"/>
</dbReference>
<keyword evidence="2" id="KW-0813">Transport</keyword>
<evidence type="ECO:0000313" key="9">
    <source>
        <dbReference type="Proteomes" id="UP001157947"/>
    </source>
</evidence>
<feature type="transmembrane region" description="Helical" evidence="7">
    <location>
        <begin position="12"/>
        <end position="29"/>
    </location>
</feature>
<sequence length="214" mass="23368">MHIPDGFISPKVYIPLYIVSAGLWSVGFYKLRKELNEESLPLIATLTALSFILMSIAIPIPGGTSVHGTGVALLSILISPWISFIASSLVLLMQALLFGEGGITTLPVNAIAISFIGSFSAYFSFKILRKLNEKFALIFAGFISLVLPAFFIAIILGIQPYIAHDESGKPLFFPFGIEITIPAIVIPHLFAGIGEGLFTMFIYSFIKRIKNVKR</sequence>
<evidence type="ECO:0000313" key="8">
    <source>
        <dbReference type="EMBL" id="SMP09156.1"/>
    </source>
</evidence>
<keyword evidence="6 7" id="KW-0472">Membrane</keyword>
<proteinExistence type="predicted"/>
<evidence type="ECO:0000256" key="6">
    <source>
        <dbReference type="ARBA" id="ARBA00023136"/>
    </source>
</evidence>
<gene>
    <name evidence="8" type="ORF">SAMN06264868_10681</name>
</gene>
<comment type="subcellular location">
    <subcellularLocation>
        <location evidence="1">Cell membrane</location>
        <topology evidence="1">Multi-pass membrane protein</topology>
    </subcellularLocation>
</comment>
<reference evidence="8" key="1">
    <citation type="submission" date="2017-05" db="EMBL/GenBank/DDBJ databases">
        <authorList>
            <person name="Varghese N."/>
            <person name="Submissions S."/>
        </authorList>
    </citation>
    <scope>NUCLEOTIDE SEQUENCE</scope>
    <source>
        <strain evidence="8">DSM 18763</strain>
    </source>
</reference>
<dbReference type="Pfam" id="PF01891">
    <property type="entry name" value="CbiM"/>
    <property type="match status" value="1"/>
</dbReference>
<keyword evidence="3" id="KW-1003">Cell membrane</keyword>
<dbReference type="InterPro" id="IPR002751">
    <property type="entry name" value="CbiM/NikMN"/>
</dbReference>
<dbReference type="PANTHER" id="PTHR34229">
    <property type="entry name" value="METAL TRANSPORT PROTEIN HI_1621-RELATED"/>
    <property type="match status" value="1"/>
</dbReference>
<evidence type="ECO:0000256" key="7">
    <source>
        <dbReference type="SAM" id="Phobius"/>
    </source>
</evidence>
<dbReference type="RefSeq" id="WP_265134082.1">
    <property type="nucleotide sequence ID" value="NZ_FXTX01000006.1"/>
</dbReference>
<organism evidence="8 9">
    <name type="scientific">Venenivibrio stagnispumantis</name>
    <dbReference type="NCBI Taxonomy" id="407998"/>
    <lineage>
        <taxon>Bacteria</taxon>
        <taxon>Pseudomonadati</taxon>
        <taxon>Aquificota</taxon>
        <taxon>Aquificia</taxon>
        <taxon>Aquificales</taxon>
        <taxon>Hydrogenothermaceae</taxon>
        <taxon>Venenivibrio</taxon>
    </lineage>
</organism>
<comment type="caution">
    <text evidence="8">The sequence shown here is derived from an EMBL/GenBank/DDBJ whole genome shotgun (WGS) entry which is preliminary data.</text>
</comment>
<accession>A0AA45WKX3</accession>
<feature type="transmembrane region" description="Helical" evidence="7">
    <location>
        <begin position="41"/>
        <end position="60"/>
    </location>
</feature>
<dbReference type="AlphaFoldDB" id="A0AA45WKX3"/>
<feature type="transmembrane region" description="Helical" evidence="7">
    <location>
        <begin position="72"/>
        <end position="97"/>
    </location>
</feature>
<feature type="transmembrane region" description="Helical" evidence="7">
    <location>
        <begin position="135"/>
        <end position="159"/>
    </location>
</feature>
<dbReference type="GO" id="GO:0000041">
    <property type="term" value="P:transition metal ion transport"/>
    <property type="evidence" value="ECO:0007669"/>
    <property type="project" value="InterPro"/>
</dbReference>
<keyword evidence="9" id="KW-1185">Reference proteome</keyword>
<evidence type="ECO:0000256" key="2">
    <source>
        <dbReference type="ARBA" id="ARBA00022448"/>
    </source>
</evidence>
<dbReference type="PANTHER" id="PTHR34229:SF1">
    <property type="entry name" value="METAL TRANSPORT PROTEIN HI_1621-RELATED"/>
    <property type="match status" value="1"/>
</dbReference>
<name>A0AA45WKX3_9AQUI</name>
<keyword evidence="5 7" id="KW-1133">Transmembrane helix</keyword>
<dbReference type="Gene3D" id="1.10.1760.20">
    <property type="match status" value="1"/>
</dbReference>
<keyword evidence="4 7" id="KW-0812">Transmembrane</keyword>
<feature type="transmembrane region" description="Helical" evidence="7">
    <location>
        <begin position="103"/>
        <end position="123"/>
    </location>
</feature>
<evidence type="ECO:0000256" key="1">
    <source>
        <dbReference type="ARBA" id="ARBA00004651"/>
    </source>
</evidence>
<evidence type="ECO:0000256" key="5">
    <source>
        <dbReference type="ARBA" id="ARBA00022989"/>
    </source>
</evidence>
<evidence type="ECO:0000256" key="4">
    <source>
        <dbReference type="ARBA" id="ARBA00022692"/>
    </source>
</evidence>
<evidence type="ECO:0000256" key="3">
    <source>
        <dbReference type="ARBA" id="ARBA00022475"/>
    </source>
</evidence>
<dbReference type="GO" id="GO:0005886">
    <property type="term" value="C:plasma membrane"/>
    <property type="evidence" value="ECO:0007669"/>
    <property type="project" value="UniProtKB-SubCell"/>
</dbReference>